<dbReference type="Gene3D" id="3.20.10.10">
    <property type="entry name" value="D-amino Acid Aminotransferase, subunit A, domain 2"/>
    <property type="match status" value="1"/>
</dbReference>
<name>A0ABR6XU67_9BURK</name>
<dbReference type="Pfam" id="PF01063">
    <property type="entry name" value="Aminotran_4"/>
    <property type="match status" value="1"/>
</dbReference>
<dbReference type="InterPro" id="IPR005802">
    <property type="entry name" value="ADC_synth_comp_1"/>
</dbReference>
<dbReference type="PANTHER" id="PTHR11236">
    <property type="entry name" value="AMINOBENZOATE/ANTHRANILATE SYNTHASE"/>
    <property type="match status" value="1"/>
</dbReference>
<protein>
    <submittedName>
        <fullName evidence="2">Aminodeoxychorismate synthase component I</fullName>
        <ecNumber evidence="2">2.6.1.85</ecNumber>
    </submittedName>
</protein>
<evidence type="ECO:0000313" key="2">
    <source>
        <dbReference type="EMBL" id="MBC3832554.1"/>
    </source>
</evidence>
<dbReference type="NCBIfam" id="TIGR00553">
    <property type="entry name" value="pabB"/>
    <property type="match status" value="1"/>
</dbReference>
<dbReference type="Gene3D" id="3.60.120.10">
    <property type="entry name" value="Anthranilate synthase"/>
    <property type="match status" value="1"/>
</dbReference>
<keyword evidence="3" id="KW-1185">Reference proteome</keyword>
<comment type="caution">
    <text evidence="2">The sequence shown here is derived from an EMBL/GenBank/DDBJ whole genome shotgun (WGS) entry which is preliminary data.</text>
</comment>
<sequence>MDNQAHDCFALLDDAQSEAEDSRFYSDLVEHLYCRSAQEWAPLWKQAQQALDAGYFVLAILNYETGAQLQAINARPEHQLSQAVSQLLIFRQCQRWNRQEVSRWLTLQSAHQIAGIRAIRKSVNQDEFTVAIKKILAYIAAGDTYQVNYTYRLHFQTYGSAIALYQALRQRQPVPFAALIALPDGAAILSLSPELFFRHQQGQLFAKPMKGTAAASGDDQQDHLIAKQLSQDPKNRAENLMIVDLLRNDLGRIAETGSVKVPALFEVQRFTSVLQMTSSITARLRRELELDTVMSALFPCGSITGAPKHRTMEIIREIETEDRGIYTGAIGWFDPPISPQTIGDFCLSVPIRTLALQAQDADGCRTGTMGVGAGIVFDSKADEEYAECALKAKFLTGLHPDFSLFETIYATQEEACRHLDRHLNRLQKSAEYFEFHFDKNAIQDQLKHLCAKLIPAKSYRVRLSLSYDGTIQLQHAELNTITEPVTLIFSQETCTTPSIFLAHKSSHRAVYDRAWQNAEAQGAFDSLFVNSAGKVTEGGRSNLFVRIGSQWFTPPVNDGVLPGIMRSVLLDDVLLQAQERSLSIDEVRQADEIIVCNALRGALQARLSVT</sequence>
<accession>A0ABR6XU67</accession>
<dbReference type="InterPro" id="IPR019999">
    <property type="entry name" value="Anth_synth_I-like"/>
</dbReference>
<reference evidence="2 3" key="1">
    <citation type="submission" date="2020-08" db="EMBL/GenBank/DDBJ databases">
        <title>Novel species isolated from subtropical streams in China.</title>
        <authorList>
            <person name="Lu H."/>
        </authorList>
    </citation>
    <scope>NUCLEOTIDE SEQUENCE [LARGE SCALE GENOMIC DNA]</scope>
    <source>
        <strain evidence="2 3">KCTC 52442</strain>
    </source>
</reference>
<dbReference type="InterPro" id="IPR036038">
    <property type="entry name" value="Aminotransferase-like"/>
</dbReference>
<dbReference type="Gene3D" id="3.30.470.10">
    <property type="match status" value="1"/>
</dbReference>
<dbReference type="InterPro" id="IPR043131">
    <property type="entry name" value="BCAT-like_N"/>
</dbReference>
<dbReference type="EC" id="2.6.1.85" evidence="2"/>
<dbReference type="Pfam" id="PF00425">
    <property type="entry name" value="Chorismate_bind"/>
    <property type="match status" value="1"/>
</dbReference>
<dbReference type="SUPFAM" id="SSF56322">
    <property type="entry name" value="ADC synthase"/>
    <property type="match status" value="1"/>
</dbReference>
<keyword evidence="2" id="KW-0808">Transferase</keyword>
<proteinExistence type="predicted"/>
<dbReference type="InterPro" id="IPR001544">
    <property type="entry name" value="Aminotrans_IV"/>
</dbReference>
<organism evidence="2 3">
    <name type="scientific">Undibacterium amnicola</name>
    <dbReference type="NCBI Taxonomy" id="1834038"/>
    <lineage>
        <taxon>Bacteria</taxon>
        <taxon>Pseudomonadati</taxon>
        <taxon>Pseudomonadota</taxon>
        <taxon>Betaproteobacteria</taxon>
        <taxon>Burkholderiales</taxon>
        <taxon>Oxalobacteraceae</taxon>
        <taxon>Undibacterium</taxon>
    </lineage>
</organism>
<dbReference type="InterPro" id="IPR005801">
    <property type="entry name" value="ADC_synthase"/>
</dbReference>
<dbReference type="SUPFAM" id="SSF56752">
    <property type="entry name" value="D-aminoacid aminotransferase-like PLP-dependent enzymes"/>
    <property type="match status" value="1"/>
</dbReference>
<evidence type="ECO:0000313" key="3">
    <source>
        <dbReference type="Proteomes" id="UP000643610"/>
    </source>
</evidence>
<dbReference type="PRINTS" id="PR00095">
    <property type="entry name" value="ANTSNTHASEI"/>
</dbReference>
<dbReference type="PANTHER" id="PTHR11236:SF50">
    <property type="entry name" value="AMINODEOXYCHORISMATE SYNTHASE COMPONENT 1"/>
    <property type="match status" value="1"/>
</dbReference>
<dbReference type="InterPro" id="IPR043132">
    <property type="entry name" value="BCAT-like_C"/>
</dbReference>
<dbReference type="Proteomes" id="UP000643610">
    <property type="component" value="Unassembled WGS sequence"/>
</dbReference>
<evidence type="ECO:0000259" key="1">
    <source>
        <dbReference type="Pfam" id="PF00425"/>
    </source>
</evidence>
<dbReference type="InterPro" id="IPR015890">
    <property type="entry name" value="Chorismate_C"/>
</dbReference>
<dbReference type="GO" id="GO:0046820">
    <property type="term" value="F:4-amino-4-deoxychorismate synthase activity"/>
    <property type="evidence" value="ECO:0007669"/>
    <property type="project" value="UniProtKB-EC"/>
</dbReference>
<dbReference type="EMBL" id="JACOFU010000005">
    <property type="protein sequence ID" value="MBC3832554.1"/>
    <property type="molecule type" value="Genomic_DNA"/>
</dbReference>
<gene>
    <name evidence="2" type="primary">pabB</name>
    <name evidence="2" type="ORF">H8K33_13685</name>
</gene>
<feature type="domain" description="Chorismate-utilising enzyme C-terminal" evidence="1">
    <location>
        <begin position="125"/>
        <end position="391"/>
    </location>
</feature>
<keyword evidence="2" id="KW-0032">Aminotransferase</keyword>